<dbReference type="InterPro" id="IPR000866">
    <property type="entry name" value="AhpC/TSA"/>
</dbReference>
<evidence type="ECO:0000313" key="3">
    <source>
        <dbReference type="Proteomes" id="UP000632339"/>
    </source>
</evidence>
<dbReference type="Proteomes" id="UP000632339">
    <property type="component" value="Unassembled WGS sequence"/>
</dbReference>
<dbReference type="EMBL" id="BMLI01000002">
    <property type="protein sequence ID" value="GGN00317.1"/>
    <property type="molecule type" value="Genomic_DNA"/>
</dbReference>
<dbReference type="Gene3D" id="3.40.30.10">
    <property type="entry name" value="Glutaredoxin"/>
    <property type="match status" value="1"/>
</dbReference>
<feature type="domain" description="Thioredoxin" evidence="1">
    <location>
        <begin position="43"/>
        <end position="216"/>
    </location>
</feature>
<sequence length="216" mass="24363">MAKFVFRNQKTPGIMYYEIEDELGNVSTLQLKQRVAEEQIEPPKEGELAPLFYLRNEEGLPVTSLTAAASDNESRSVLDLVHFKPLVLSFYCNCWGSYAPKHLEALKALAPKVDALGGQLLILTNESQKEIGRIARKLETELPIYHDKNYNVARSYGVFSETSPIWDRIAGISDEVFTPSLFVLGRDRRIGYAFVDENFDNAPDAKTILKAIYDGR</sequence>
<reference evidence="3" key="1">
    <citation type="journal article" date="2019" name="Int. J. Syst. Evol. Microbiol.">
        <title>The Global Catalogue of Microorganisms (GCM) 10K type strain sequencing project: providing services to taxonomists for standard genome sequencing and annotation.</title>
        <authorList>
            <consortium name="The Broad Institute Genomics Platform"/>
            <consortium name="The Broad Institute Genome Sequencing Center for Infectious Disease"/>
            <person name="Wu L."/>
            <person name="Ma J."/>
        </authorList>
    </citation>
    <scope>NUCLEOTIDE SEQUENCE [LARGE SCALE GENOMIC DNA]</scope>
    <source>
        <strain evidence="3">CGMCC 1.6375</strain>
    </source>
</reference>
<dbReference type="InterPro" id="IPR013766">
    <property type="entry name" value="Thioredoxin_domain"/>
</dbReference>
<proteinExistence type="predicted"/>
<dbReference type="SUPFAM" id="SSF52833">
    <property type="entry name" value="Thioredoxin-like"/>
    <property type="match status" value="1"/>
</dbReference>
<dbReference type="InterPro" id="IPR036249">
    <property type="entry name" value="Thioredoxin-like_sf"/>
</dbReference>
<keyword evidence="3" id="KW-1185">Reference proteome</keyword>
<protein>
    <recommendedName>
        <fullName evidence="1">Thioredoxin domain-containing protein</fullName>
    </recommendedName>
</protein>
<comment type="caution">
    <text evidence="2">The sequence shown here is derived from an EMBL/GenBank/DDBJ whole genome shotgun (WGS) entry which is preliminary data.</text>
</comment>
<organism evidence="2 3">
    <name type="scientific">Dyadobacter beijingensis</name>
    <dbReference type="NCBI Taxonomy" id="365489"/>
    <lineage>
        <taxon>Bacteria</taxon>
        <taxon>Pseudomonadati</taxon>
        <taxon>Bacteroidota</taxon>
        <taxon>Cytophagia</taxon>
        <taxon>Cytophagales</taxon>
        <taxon>Spirosomataceae</taxon>
        <taxon>Dyadobacter</taxon>
    </lineage>
</organism>
<gene>
    <name evidence="2" type="ORF">GCM10010967_38180</name>
</gene>
<name>A0ABQ2I796_9BACT</name>
<evidence type="ECO:0000259" key="1">
    <source>
        <dbReference type="PROSITE" id="PS51352"/>
    </source>
</evidence>
<dbReference type="PROSITE" id="PS51352">
    <property type="entry name" value="THIOREDOXIN_2"/>
    <property type="match status" value="1"/>
</dbReference>
<evidence type="ECO:0000313" key="2">
    <source>
        <dbReference type="EMBL" id="GGN00317.1"/>
    </source>
</evidence>
<accession>A0ABQ2I796</accession>
<dbReference type="Pfam" id="PF00578">
    <property type="entry name" value="AhpC-TSA"/>
    <property type="match status" value="1"/>
</dbReference>